<accession>A0ACC2W1R1</accession>
<name>A0ACC2W1R1_9TREE</name>
<evidence type="ECO:0000313" key="1">
    <source>
        <dbReference type="EMBL" id="KAJ9105001.1"/>
    </source>
</evidence>
<evidence type="ECO:0000313" key="2">
    <source>
        <dbReference type="Proteomes" id="UP001230649"/>
    </source>
</evidence>
<reference evidence="1" key="1">
    <citation type="submission" date="2023-04" db="EMBL/GenBank/DDBJ databases">
        <title>Draft Genome sequencing of Naganishia species isolated from polar environments using Oxford Nanopore Technology.</title>
        <authorList>
            <person name="Leo P."/>
            <person name="Venkateswaran K."/>
        </authorList>
    </citation>
    <scope>NUCLEOTIDE SEQUENCE</scope>
    <source>
        <strain evidence="1">MNA-CCFEE 5262</strain>
    </source>
</reference>
<sequence>MLLRIRSPDGTFRIQVEPTTSGEEFAQKIMRAITLSPQPVGGEKVPLTALQGRKVGDMGFNHGDMLFMAYKLQETAPKEEPSIAIPSQDVVSSGGPSQTALTKPLNDLSKVQEDPVDAFWRAKDGKITRGRDATMCRHGGKGMCDYCMPLEPYDATYQATHQIKHLSFHAYLRKLQSSTPASSSSALPPLTPLNYRVAVPCTSGAHPSWPAGICTKCQPSAITLQSQSFRMVDHVEFASPALIEKFLNAWRRTGKQRWGVLVGRLKPYEKVPMGIRAVVEAIHEVEQEGEVDGLTLGEDAGKEEERVREVARWCEGGLQVVGMMFTDLTPQEDDITKIQYKRHAQSFYLSSLETIFAAHQQLAHPTPTRSSPTGTFSSRFVTVCLTGSEEGGVDILAFQVTEQAVAMVQADMIEASVDPGTVRVKREEGDRYVPDVFYSYKNGYGIQVKDNAKPCFPVEYLLVNLTHGFPNDPNPLFQNIAFPIENRPGIETQSIEKAIDLLAPVLSKTEHGGAMDEVQRALAEGVLSDWHLVFFLAQCGMFEEAQGKLIARVAVAHETGDHAALDELVKTDSWKTLMTIARDQAGSKDSRPTVSNDGFEEIPAHLLEEINGLSGSSAGGVAGGSGHSAAAGQEKECAHCTFVNAPGAQDCDMCGLPLN</sequence>
<dbReference type="Proteomes" id="UP001230649">
    <property type="component" value="Unassembled WGS sequence"/>
</dbReference>
<gene>
    <name evidence="1" type="ORF">QFC20_004442</name>
</gene>
<protein>
    <submittedName>
        <fullName evidence="1">Uncharacterized protein</fullName>
    </submittedName>
</protein>
<dbReference type="EMBL" id="JASBWS010000051">
    <property type="protein sequence ID" value="KAJ9105001.1"/>
    <property type="molecule type" value="Genomic_DNA"/>
</dbReference>
<proteinExistence type="predicted"/>
<keyword evidence="2" id="KW-1185">Reference proteome</keyword>
<organism evidence="1 2">
    <name type="scientific">Naganishia adeliensis</name>
    <dbReference type="NCBI Taxonomy" id="92952"/>
    <lineage>
        <taxon>Eukaryota</taxon>
        <taxon>Fungi</taxon>
        <taxon>Dikarya</taxon>
        <taxon>Basidiomycota</taxon>
        <taxon>Agaricomycotina</taxon>
        <taxon>Tremellomycetes</taxon>
        <taxon>Filobasidiales</taxon>
        <taxon>Filobasidiaceae</taxon>
        <taxon>Naganishia</taxon>
    </lineage>
</organism>
<comment type="caution">
    <text evidence="1">The sequence shown here is derived from an EMBL/GenBank/DDBJ whole genome shotgun (WGS) entry which is preliminary data.</text>
</comment>